<dbReference type="AlphaFoldDB" id="A0A5C5FJV6"/>
<evidence type="ECO:0008006" key="4">
    <source>
        <dbReference type="Google" id="ProtNLM"/>
    </source>
</evidence>
<evidence type="ECO:0000313" key="2">
    <source>
        <dbReference type="EMBL" id="TNY17087.1"/>
    </source>
</evidence>
<dbReference type="InterPro" id="IPR012808">
    <property type="entry name" value="CHP02453"/>
</dbReference>
<organism evidence="2 3">
    <name type="scientific">Rhodotorula diobovata</name>
    <dbReference type="NCBI Taxonomy" id="5288"/>
    <lineage>
        <taxon>Eukaryota</taxon>
        <taxon>Fungi</taxon>
        <taxon>Dikarya</taxon>
        <taxon>Basidiomycota</taxon>
        <taxon>Pucciniomycotina</taxon>
        <taxon>Microbotryomycetes</taxon>
        <taxon>Sporidiobolales</taxon>
        <taxon>Sporidiobolaceae</taxon>
        <taxon>Rhodotorula</taxon>
    </lineage>
</organism>
<feature type="region of interest" description="Disordered" evidence="1">
    <location>
        <begin position="1"/>
        <end position="140"/>
    </location>
</feature>
<reference evidence="2 3" key="1">
    <citation type="submission" date="2019-03" db="EMBL/GenBank/DDBJ databases">
        <title>Rhodosporidium diobovatum UCD-FST 08-225 genome sequencing, assembly, and annotation.</title>
        <authorList>
            <person name="Fakankun I.U."/>
            <person name="Fristensky B."/>
            <person name="Levin D.B."/>
        </authorList>
    </citation>
    <scope>NUCLEOTIDE SEQUENCE [LARGE SCALE GENOMIC DNA]</scope>
    <source>
        <strain evidence="2 3">UCD-FST 08-225</strain>
    </source>
</reference>
<protein>
    <recommendedName>
        <fullName evidence="4">TIGR02453 family protein</fullName>
    </recommendedName>
</protein>
<gene>
    <name evidence="2" type="ORF">DMC30DRAFT_357641</name>
</gene>
<dbReference type="PANTHER" id="PTHR36452">
    <property type="entry name" value="CHROMOSOME 12, WHOLE GENOME SHOTGUN SEQUENCE"/>
    <property type="match status" value="1"/>
</dbReference>
<accession>A0A5C5FJV6</accession>
<keyword evidence="3" id="KW-1185">Reference proteome</keyword>
<sequence>MAASTSAKPAKKRSTDKGSDAPRKRPRKVAPPPDSSDDDHASDHSALDQPDSDASSDEAPKKTKSKAKGKSKRDKKGKAKEDKGGSAKAASSKNKPSSKKKKTKKAESEDDFIDDDESGDDDDADDSDDSEGGLNTRVVREVKKVPAPKVNAATSTILPETLDFLARLAKHNDRDWFQTHDALYRHALLNFQTFLTAWVPVASEADWSLPHLPVKDLVHRIYRDVRFSKDKTPYKRYMCASHSRTGRKGPFALYYLHIQPGDKSFLGVGCWSPSADVLKLIRAQILSDPQPLRDVLAKDEFVELFGEPKPRMDGKRSSIFGGDDQLKNAPKIEGVDKKHKDIDLLKCRSFAVETHFDDDVVTSPDFLDKVKHAMSVASEFAQYLNEVRLRSGLSSIRLE</sequence>
<feature type="compositionally biased region" description="Basic and acidic residues" evidence="1">
    <location>
        <begin position="13"/>
        <end position="23"/>
    </location>
</feature>
<dbReference type="Proteomes" id="UP000311382">
    <property type="component" value="Unassembled WGS sequence"/>
</dbReference>
<dbReference type="STRING" id="5288.A0A5C5FJV6"/>
<feature type="compositionally biased region" description="Low complexity" evidence="1">
    <location>
        <begin position="86"/>
        <end position="95"/>
    </location>
</feature>
<dbReference type="NCBIfam" id="TIGR02453">
    <property type="entry name" value="TIGR02453 family protein"/>
    <property type="match status" value="1"/>
</dbReference>
<dbReference type="Pfam" id="PF09365">
    <property type="entry name" value="DUF2461"/>
    <property type="match status" value="1"/>
</dbReference>
<feature type="compositionally biased region" description="Acidic residues" evidence="1">
    <location>
        <begin position="108"/>
        <end position="131"/>
    </location>
</feature>
<evidence type="ECO:0000313" key="3">
    <source>
        <dbReference type="Proteomes" id="UP000311382"/>
    </source>
</evidence>
<dbReference type="PANTHER" id="PTHR36452:SF1">
    <property type="entry name" value="DUF2461 DOMAIN-CONTAINING PROTEIN"/>
    <property type="match status" value="1"/>
</dbReference>
<evidence type="ECO:0000256" key="1">
    <source>
        <dbReference type="SAM" id="MobiDB-lite"/>
    </source>
</evidence>
<dbReference type="OrthoDB" id="2537769at2759"/>
<proteinExistence type="predicted"/>
<comment type="caution">
    <text evidence="2">The sequence shown here is derived from an EMBL/GenBank/DDBJ whole genome shotgun (WGS) entry which is preliminary data.</text>
</comment>
<feature type="compositionally biased region" description="Basic residues" evidence="1">
    <location>
        <begin position="62"/>
        <end position="78"/>
    </location>
</feature>
<name>A0A5C5FJV6_9BASI</name>
<dbReference type="EMBL" id="SOZI01000251">
    <property type="protein sequence ID" value="TNY17087.1"/>
    <property type="molecule type" value="Genomic_DNA"/>
</dbReference>